<dbReference type="PANTHER" id="PTHR38340:SF1">
    <property type="entry name" value="S-LAYER PROTEIN"/>
    <property type="match status" value="1"/>
</dbReference>
<dbReference type="Proteomes" id="UP000003374">
    <property type="component" value="Unassembled WGS sequence"/>
</dbReference>
<evidence type="ECO:0000256" key="1">
    <source>
        <dbReference type="ARBA" id="ARBA00004370"/>
    </source>
</evidence>
<evidence type="ECO:0000313" key="11">
    <source>
        <dbReference type="Proteomes" id="UP000003374"/>
    </source>
</evidence>
<reference evidence="10 11" key="1">
    <citation type="submission" date="2006-02" db="EMBL/GenBank/DDBJ databases">
        <authorList>
            <person name="Waterbury J."/>
            <person name="Ferriera S."/>
            <person name="Johnson J."/>
            <person name="Kravitz S."/>
            <person name="Halpern A."/>
            <person name="Remington K."/>
            <person name="Beeson K."/>
            <person name="Tran B."/>
            <person name="Rogers Y.-H."/>
            <person name="Friedman R."/>
            <person name="Venter J.C."/>
        </authorList>
    </citation>
    <scope>NUCLEOTIDE SEQUENCE [LARGE SCALE GENOMIC DNA]</scope>
    <source>
        <strain evidence="10 11">Nb-231</strain>
    </source>
</reference>
<gene>
    <name evidence="10" type="ORF">NB231_00465</name>
</gene>
<dbReference type="PRINTS" id="PR01488">
    <property type="entry name" value="RTXTOXINA"/>
</dbReference>
<name>A4BV64_9GAMM</name>
<evidence type="ECO:0000256" key="7">
    <source>
        <dbReference type="ARBA" id="ARBA00023026"/>
    </source>
</evidence>
<dbReference type="PROSITE" id="PS00330">
    <property type="entry name" value="HEMOLYSIN_CALCIUM"/>
    <property type="match status" value="9"/>
</dbReference>
<organism evidence="10 11">
    <name type="scientific">Nitrococcus mobilis Nb-231</name>
    <dbReference type="NCBI Taxonomy" id="314278"/>
    <lineage>
        <taxon>Bacteria</taxon>
        <taxon>Pseudomonadati</taxon>
        <taxon>Pseudomonadota</taxon>
        <taxon>Gammaproteobacteria</taxon>
        <taxon>Chromatiales</taxon>
        <taxon>Ectothiorhodospiraceae</taxon>
        <taxon>Nitrococcus</taxon>
    </lineage>
</organism>
<dbReference type="EMBL" id="AAOF01000023">
    <property type="protein sequence ID" value="EAR20406.1"/>
    <property type="molecule type" value="Genomic_DNA"/>
</dbReference>
<evidence type="ECO:0000256" key="8">
    <source>
        <dbReference type="ARBA" id="ARBA00023136"/>
    </source>
</evidence>
<accession>A4BV64</accession>
<dbReference type="STRING" id="314278.NB231_00465"/>
<evidence type="ECO:0000256" key="5">
    <source>
        <dbReference type="ARBA" id="ARBA00022737"/>
    </source>
</evidence>
<dbReference type="RefSeq" id="WP_004998702.1">
    <property type="nucleotide sequence ID" value="NZ_CH672427.1"/>
</dbReference>
<keyword evidence="4" id="KW-0800">Toxin</keyword>
<dbReference type="Pfam" id="PF06594">
    <property type="entry name" value="HCBP_related"/>
    <property type="match status" value="3"/>
</dbReference>
<feature type="domain" description="Haemolysin-type calcium binding-related" evidence="9">
    <location>
        <begin position="962"/>
        <end position="1002"/>
    </location>
</feature>
<dbReference type="InterPro" id="IPR003995">
    <property type="entry name" value="RTX_toxin_determinant-A"/>
</dbReference>
<keyword evidence="3" id="KW-0964">Secreted</keyword>
<dbReference type="PANTHER" id="PTHR38340">
    <property type="entry name" value="S-LAYER PROTEIN"/>
    <property type="match status" value="1"/>
</dbReference>
<dbReference type="eggNOG" id="COG2931">
    <property type="taxonomic scope" value="Bacteria"/>
</dbReference>
<feature type="domain" description="Haemolysin-type calcium binding-related" evidence="9">
    <location>
        <begin position="1208"/>
        <end position="1248"/>
    </location>
</feature>
<keyword evidence="5" id="KW-0677">Repeat</keyword>
<dbReference type="GO" id="GO:0005576">
    <property type="term" value="C:extracellular region"/>
    <property type="evidence" value="ECO:0007669"/>
    <property type="project" value="UniProtKB-SubCell"/>
</dbReference>
<dbReference type="PRINTS" id="PR00313">
    <property type="entry name" value="CABNDNGRPT"/>
</dbReference>
<dbReference type="GO" id="GO:0016020">
    <property type="term" value="C:membrane"/>
    <property type="evidence" value="ECO:0007669"/>
    <property type="project" value="UniProtKB-SubCell"/>
</dbReference>
<dbReference type="InterPro" id="IPR018511">
    <property type="entry name" value="Hemolysin-typ_Ca-bd_CS"/>
</dbReference>
<comment type="subcellular location">
    <subcellularLocation>
        <location evidence="1">Membrane</location>
    </subcellularLocation>
    <subcellularLocation>
        <location evidence="2">Secreted</location>
    </subcellularLocation>
</comment>
<evidence type="ECO:0000313" key="10">
    <source>
        <dbReference type="EMBL" id="EAR20406.1"/>
    </source>
</evidence>
<dbReference type="HOGENOM" id="CLU_001954_1_0_6"/>
<evidence type="ECO:0000256" key="4">
    <source>
        <dbReference type="ARBA" id="ARBA00022656"/>
    </source>
</evidence>
<sequence>MTKDDAAIMTPADVARTVLAGMDQLTNETFDTSAIKERLDKALADARLAGNRLRQIELLEMRHLTHRAEDPALQDALRQSYGTMKDWIRQSLDAAEEAAAQANGTLSEVEKLNVFAGKLGTLAGPAASAISFGEGLHALSIEDSQAVGAGLVGTVAGSIVTGLAVATATTLSLGVLGTAGLVALSSAGAAIALNTVLPDNWAQAIGDPIVDIYDQARSGLTDFFEVMGGIPGILDSTNDYWRSAANWRPRIDPLAVDLDGDGIETVGTNGLAGAVFDQNADGVATASGWIDTDDGLLVMDRNGNGAIDDGRELFGEATRSGDGTAADGFAALADLDSNTDGRIDAADADFAKLRIWQEANGDGVSQAGELHTLEEMGISALNLAHSQTDQSLTGGNRLIQTGTFVRSDGTKGQLGDVDFAEDHFHRRFEQTAALTEEAQALPDMQGSGMVRDLREAASQSADLAQALMDYTNAGTKAEQEALLDGLLQAWSRSSDMESLQERALDAGFVVSWRFGSTAQDDGDAAAATARYDGGAYGTGAQAVLQAYNDGQSDDYKKWLTRLSTLERFNGRTFIEFQAPEVDSDDWAISVDTAASGGTGATVGISLHKVDVNLSDTQLELLEQSYQALRTSVYQGLLFQTRLKPYVDGISLQSDGDQLVLDFSGIEQVAATRIEQDPYNGFVDLLDLIDARGDSLMQSGWDAWSFLGDELRSALLNADVAGLLAERRIVYAADGTVTVAGTADPEMLIGNEMSNQITGGDGGDVIAGARGADVLRGANGADTLRGGEGADELHGGNDHDTLYGDAGADTLYGGWGNDALHGGTGADALHGGDHNDTLYGDAEADTLFGDRGSDTLYGGAGDDVLDGGSDSNTLDGGAGDDLLRNYEWGASYVSGRWVGSTYAGGRGNDRLQGTRYGDTYRFGLGDGADTIKELDNRSGGSDVLVFGEEIAASDIERVREGTDLVLRHVNGTDSVRVHRWFDAGGHRLERVEFADGTVWNRSQVEAPGLQLTGTPEADAIHGGNISGEVLHGLAGDDVLDGHGGNDTLYGDAGADTLYGGWGHDALHGGTGADALHGGDHNDTLYGDAEADTLFGDRGNDTLYGGAGDDVLDGGSDSNTLDGGAGDDLLRNYEWGASYVSGRWVGSTYAGGRGNDRLQGTRYGDTYRFGLGDGADTIKELDNRSGGSDVLVFGEEIAASDIERVREGTDLVLRHVNGTDSVRVHRWFDAGGHRLERVEFADGTVWNRSQVEAPGLQLTGTPEADTIHGGNISGEVLHGLAGDDVLDGHGGNDTLYGDAGADTLYGGWGHDALHGGTGADALHGGDHNDTLYGDAEADTLFGDRGNDTLYGGAGDDVLDGGSDSNTLDGGAGDDLLRNYEWGASYVSGRWVGSTYAGGRGNDRLQGTRYGDTYRFGLGDGADTIKELDNRSGGSDVLVFGAGIVKEDLWLSRNGDDLVIDRLGSSDGVTIADWYTSTSHQVERIKTDEGTVLLSGQVDQLVSAMAAFDPPASGEMNLTPQEQQQLQEAIAATWQPAA</sequence>
<dbReference type="InterPro" id="IPR010566">
    <property type="entry name" value="Haemolys_ca-bd"/>
</dbReference>
<keyword evidence="7" id="KW-0843">Virulence</keyword>
<evidence type="ECO:0000256" key="3">
    <source>
        <dbReference type="ARBA" id="ARBA00022525"/>
    </source>
</evidence>
<dbReference type="Pfam" id="PF00353">
    <property type="entry name" value="HemolysinCabind"/>
    <property type="match status" value="10"/>
</dbReference>
<keyword evidence="8" id="KW-0472">Membrane</keyword>
<dbReference type="InterPro" id="IPR011049">
    <property type="entry name" value="Serralysin-like_metalloprot_C"/>
</dbReference>
<dbReference type="SUPFAM" id="SSF51120">
    <property type="entry name" value="beta-Roll"/>
    <property type="match status" value="4"/>
</dbReference>
<evidence type="ECO:0000256" key="2">
    <source>
        <dbReference type="ARBA" id="ARBA00004613"/>
    </source>
</evidence>
<keyword evidence="11" id="KW-1185">Reference proteome</keyword>
<evidence type="ECO:0000259" key="9">
    <source>
        <dbReference type="Pfam" id="PF06594"/>
    </source>
</evidence>
<protein>
    <submittedName>
        <fullName evidence="10">Bacteriocin</fullName>
    </submittedName>
</protein>
<dbReference type="OrthoDB" id="1676884at2"/>
<dbReference type="InterPro" id="IPR050557">
    <property type="entry name" value="RTX_toxin/Mannuronan_C5-epim"/>
</dbReference>
<evidence type="ECO:0000256" key="6">
    <source>
        <dbReference type="ARBA" id="ARBA00022837"/>
    </source>
</evidence>
<dbReference type="Gene3D" id="2.150.10.10">
    <property type="entry name" value="Serralysin-like metalloprotease, C-terminal"/>
    <property type="match status" value="7"/>
</dbReference>
<comment type="caution">
    <text evidence="10">The sequence shown here is derived from an EMBL/GenBank/DDBJ whole genome shotgun (WGS) entry which is preliminary data.</text>
</comment>
<feature type="domain" description="Haemolysin-type calcium binding-related" evidence="9">
    <location>
        <begin position="1454"/>
        <end position="1490"/>
    </location>
</feature>
<keyword evidence="6" id="KW-0106">Calcium</keyword>
<dbReference type="InterPro" id="IPR001343">
    <property type="entry name" value="Hemolysn_Ca-bd"/>
</dbReference>
<dbReference type="GO" id="GO:0005509">
    <property type="term" value="F:calcium ion binding"/>
    <property type="evidence" value="ECO:0007669"/>
    <property type="project" value="InterPro"/>
</dbReference>
<proteinExistence type="predicted"/>
<dbReference type="GO" id="GO:0090729">
    <property type="term" value="F:toxin activity"/>
    <property type="evidence" value="ECO:0007669"/>
    <property type="project" value="UniProtKB-KW"/>
</dbReference>